<gene>
    <name evidence="1" type="ORF">SDC9_199419</name>
</gene>
<evidence type="ECO:0000313" key="1">
    <source>
        <dbReference type="EMBL" id="MPN51770.1"/>
    </source>
</evidence>
<name>A0A645IKZ6_9ZZZZ</name>
<comment type="caution">
    <text evidence="1">The sequence shown here is derived from an EMBL/GenBank/DDBJ whole genome shotgun (WGS) entry which is preliminary data.</text>
</comment>
<reference evidence="1" key="1">
    <citation type="submission" date="2019-08" db="EMBL/GenBank/DDBJ databases">
        <authorList>
            <person name="Kucharzyk K."/>
            <person name="Murdoch R.W."/>
            <person name="Higgins S."/>
            <person name="Loffler F."/>
        </authorList>
    </citation>
    <scope>NUCLEOTIDE SEQUENCE</scope>
</reference>
<protein>
    <submittedName>
        <fullName evidence="1">Uncharacterized protein</fullName>
    </submittedName>
</protein>
<accession>A0A645IKZ6</accession>
<dbReference type="EMBL" id="VSSQ01117222">
    <property type="protein sequence ID" value="MPN51770.1"/>
    <property type="molecule type" value="Genomic_DNA"/>
</dbReference>
<organism evidence="1">
    <name type="scientific">bioreactor metagenome</name>
    <dbReference type="NCBI Taxonomy" id="1076179"/>
    <lineage>
        <taxon>unclassified sequences</taxon>
        <taxon>metagenomes</taxon>
        <taxon>ecological metagenomes</taxon>
    </lineage>
</organism>
<sequence length="89" mass="9329">MWSNNVDPAIAGARFVVSDKGDILSPKYAPDTIQPAANGTDTPRPEAIPISATPTVPAVVQELPVAKATILHKNNAVTKKNVGDNICKP</sequence>
<proteinExistence type="predicted"/>
<dbReference type="AlphaFoldDB" id="A0A645IKZ6"/>